<dbReference type="Proteomes" id="UP000321720">
    <property type="component" value="Unassembled WGS sequence"/>
</dbReference>
<comment type="caution">
    <text evidence="2">The sequence shown here is derived from an EMBL/GenBank/DDBJ whole genome shotgun (WGS) entry which is preliminary data.</text>
</comment>
<dbReference type="AlphaFoldDB" id="A0A511J7K3"/>
<feature type="domain" description="LytR/CpsA/Psr regulator C-terminal" evidence="1">
    <location>
        <begin position="82"/>
        <end position="165"/>
    </location>
</feature>
<reference evidence="2 3" key="1">
    <citation type="submission" date="2019-07" db="EMBL/GenBank/DDBJ databases">
        <title>Whole genome shotgun sequence of Cellulomonas composti NBRC 100758.</title>
        <authorList>
            <person name="Hosoyama A."/>
            <person name="Uohara A."/>
            <person name="Ohji S."/>
            <person name="Ichikawa N."/>
        </authorList>
    </citation>
    <scope>NUCLEOTIDE SEQUENCE [LARGE SCALE GENOMIC DNA]</scope>
    <source>
        <strain evidence="2 3">NBRC 100758</strain>
    </source>
</reference>
<dbReference type="OrthoDB" id="3267444at2"/>
<evidence type="ECO:0000313" key="2">
    <source>
        <dbReference type="EMBL" id="GEL93970.1"/>
    </source>
</evidence>
<dbReference type="EMBL" id="BJWG01000002">
    <property type="protein sequence ID" value="GEL93970.1"/>
    <property type="molecule type" value="Genomic_DNA"/>
</dbReference>
<sequence>MSEPDRARNLRRRHMRERQAVVFGVLLAALAVVGLGAAAVYTESLDLPFMNRDFEAEPTPTPTRANFPCPPEGALPVAYSAITVNVYNSTTTGGLAAATQSQLVERGFTAGSTGNQPEYDGTARITFGAQGVAAGYTLAEQFTTVTFLLDGRQDATVDVTLGTDFEALVAPEEITLDPTVPLVAPAGCTPYADIVEPAPTVSASPTPAAG</sequence>
<dbReference type="Pfam" id="PF13399">
    <property type="entry name" value="LytR_C"/>
    <property type="match status" value="1"/>
</dbReference>
<proteinExistence type="predicted"/>
<name>A0A511J7K3_9CELL</name>
<gene>
    <name evidence="2" type="ORF">CCO02nite_06280</name>
</gene>
<evidence type="ECO:0000259" key="1">
    <source>
        <dbReference type="Pfam" id="PF13399"/>
    </source>
</evidence>
<evidence type="ECO:0000313" key="3">
    <source>
        <dbReference type="Proteomes" id="UP000321720"/>
    </source>
</evidence>
<accession>A0A511J7K3</accession>
<dbReference type="InterPro" id="IPR027381">
    <property type="entry name" value="LytR/CpsA/Psr_C"/>
</dbReference>
<keyword evidence="3" id="KW-1185">Reference proteome</keyword>
<protein>
    <recommendedName>
        <fullName evidence="1">LytR/CpsA/Psr regulator C-terminal domain-containing protein</fullName>
    </recommendedName>
</protein>
<organism evidence="2 3">
    <name type="scientific">Cellulomonas composti</name>
    <dbReference type="NCBI Taxonomy" id="266130"/>
    <lineage>
        <taxon>Bacteria</taxon>
        <taxon>Bacillati</taxon>
        <taxon>Actinomycetota</taxon>
        <taxon>Actinomycetes</taxon>
        <taxon>Micrococcales</taxon>
        <taxon>Cellulomonadaceae</taxon>
        <taxon>Cellulomonas</taxon>
    </lineage>
</organism>
<dbReference type="Gene3D" id="3.30.70.2390">
    <property type="match status" value="1"/>
</dbReference>